<keyword evidence="2" id="KW-1185">Reference proteome</keyword>
<dbReference type="OrthoDB" id="46529at2759"/>
<organism evidence="1 2">
    <name type="scientific">Beta vulgaris subsp. vulgaris</name>
    <name type="common">Beet</name>
    <dbReference type="NCBI Taxonomy" id="3555"/>
    <lineage>
        <taxon>Eukaryota</taxon>
        <taxon>Viridiplantae</taxon>
        <taxon>Streptophyta</taxon>
        <taxon>Embryophyta</taxon>
        <taxon>Tracheophyta</taxon>
        <taxon>Spermatophyta</taxon>
        <taxon>Magnoliopsida</taxon>
        <taxon>eudicotyledons</taxon>
        <taxon>Gunneridae</taxon>
        <taxon>Pentapetalae</taxon>
        <taxon>Caryophyllales</taxon>
        <taxon>Chenopodiaceae</taxon>
        <taxon>Betoideae</taxon>
        <taxon>Beta</taxon>
    </lineage>
</organism>
<protein>
    <submittedName>
        <fullName evidence="1">Uncharacterized protein</fullName>
    </submittedName>
</protein>
<dbReference type="Gramene" id="KMS93750">
    <property type="protein sequence ID" value="KMS93750"/>
    <property type="gene ID" value="BVRB_028340"/>
</dbReference>
<dbReference type="Proteomes" id="UP000035740">
    <property type="component" value="Unassembled WGS sequence"/>
</dbReference>
<evidence type="ECO:0000313" key="2">
    <source>
        <dbReference type="Proteomes" id="UP000035740"/>
    </source>
</evidence>
<dbReference type="EMBL" id="KQ099389">
    <property type="protein sequence ID" value="KMS93750.1"/>
    <property type="molecule type" value="Genomic_DNA"/>
</dbReference>
<name>A0A0J8DSM5_BETVV</name>
<dbReference type="eggNOG" id="KOG3328">
    <property type="taxonomic scope" value="Eukaryota"/>
</dbReference>
<gene>
    <name evidence="1" type="ORF">BVRB_028340</name>
</gene>
<evidence type="ECO:0000313" key="1">
    <source>
        <dbReference type="EMBL" id="KMS93750.1"/>
    </source>
</evidence>
<dbReference type="AlphaFoldDB" id="A0A0J8DSM5"/>
<proteinExistence type="predicted"/>
<sequence>MGKRTVFLRIDFRRADGRLVAYGDHTKVLVVPRL</sequence>
<reference evidence="1 2" key="1">
    <citation type="journal article" date="2014" name="Nature">
        <title>The genome of the recently domesticated crop plant sugar beet (Beta vulgaris).</title>
        <authorList>
            <person name="Dohm J.C."/>
            <person name="Minoche A.E."/>
            <person name="Holtgrawe D."/>
            <person name="Capella-Gutierrez S."/>
            <person name="Zakrzewski F."/>
            <person name="Tafer H."/>
            <person name="Rupp O."/>
            <person name="Sorensen T.R."/>
            <person name="Stracke R."/>
            <person name="Reinhardt R."/>
            <person name="Goesmann A."/>
            <person name="Kraft T."/>
            <person name="Schulz B."/>
            <person name="Stadler P.F."/>
            <person name="Schmidt T."/>
            <person name="Gabaldon T."/>
            <person name="Lehrach H."/>
            <person name="Weisshaar B."/>
            <person name="Himmelbauer H."/>
        </authorList>
    </citation>
    <scope>NUCLEOTIDE SEQUENCE [LARGE SCALE GENOMIC DNA]</scope>
    <source>
        <tissue evidence="1">Taproot</tissue>
    </source>
</reference>
<dbReference type="Gene3D" id="3.10.129.10">
    <property type="entry name" value="Hotdog Thioesterase"/>
    <property type="match status" value="1"/>
</dbReference>
<accession>A0A0J8DSM5</accession>